<feature type="domain" description="Transposase IS701-like DDE" evidence="2">
    <location>
        <begin position="20"/>
        <end position="128"/>
    </location>
</feature>
<feature type="region of interest" description="Disordered" evidence="1">
    <location>
        <begin position="108"/>
        <end position="129"/>
    </location>
</feature>
<dbReference type="Proteomes" id="UP000248863">
    <property type="component" value="Unassembled WGS sequence"/>
</dbReference>
<reference evidence="3 4" key="1">
    <citation type="submission" date="2017-07" db="EMBL/GenBank/DDBJ databases">
        <title>Draft Genome Sequences of Select Purple Nonsulfur Bacteria.</title>
        <authorList>
            <person name="Lasarre B."/>
            <person name="Mckinlay J.B."/>
        </authorList>
    </citation>
    <scope>NUCLEOTIDE SEQUENCE [LARGE SCALE GENOMIC DNA]</scope>
    <source>
        <strain evidence="3 4">DSM 11907</strain>
    </source>
</reference>
<dbReference type="Pfam" id="PF13546">
    <property type="entry name" value="DDE_5"/>
    <property type="match status" value="1"/>
</dbReference>
<keyword evidence="4" id="KW-1185">Reference proteome</keyword>
<evidence type="ECO:0000313" key="3">
    <source>
        <dbReference type="EMBL" id="RAI42051.1"/>
    </source>
</evidence>
<protein>
    <recommendedName>
        <fullName evidence="2">Transposase IS701-like DDE domain-containing protein</fullName>
    </recommendedName>
</protein>
<dbReference type="AlphaFoldDB" id="A0A327KUW1"/>
<sequence>MGWLMSEVTSENLPYRTRFFVELTCWEADRVRDGIWDYAIESLGGRYGLLIVHETGFLKKDDHSIRVARQCSGTAGRIENRLIAVPGLSKPGRHALIERGLYLRKEKGQRYRSATGGLGAARRSGQDQP</sequence>
<dbReference type="EMBL" id="NPEU01000005">
    <property type="protein sequence ID" value="RAI42051.1"/>
    <property type="molecule type" value="Genomic_DNA"/>
</dbReference>
<dbReference type="OrthoDB" id="583339at2"/>
<name>A0A327KUW1_9BRAD</name>
<comment type="caution">
    <text evidence="3">The sequence shown here is derived from an EMBL/GenBank/DDBJ whole genome shotgun (WGS) entry which is preliminary data.</text>
</comment>
<proteinExistence type="predicted"/>
<dbReference type="InterPro" id="IPR038721">
    <property type="entry name" value="IS701-like_DDE_dom"/>
</dbReference>
<gene>
    <name evidence="3" type="ORF">CH338_01160</name>
</gene>
<evidence type="ECO:0000313" key="4">
    <source>
        <dbReference type="Proteomes" id="UP000248863"/>
    </source>
</evidence>
<accession>A0A327KUW1</accession>
<evidence type="ECO:0000259" key="2">
    <source>
        <dbReference type="Pfam" id="PF13546"/>
    </source>
</evidence>
<evidence type="ECO:0000256" key="1">
    <source>
        <dbReference type="SAM" id="MobiDB-lite"/>
    </source>
</evidence>
<organism evidence="3 4">
    <name type="scientific">Rhodoplanes elegans</name>
    <dbReference type="NCBI Taxonomy" id="29408"/>
    <lineage>
        <taxon>Bacteria</taxon>
        <taxon>Pseudomonadati</taxon>
        <taxon>Pseudomonadota</taxon>
        <taxon>Alphaproteobacteria</taxon>
        <taxon>Hyphomicrobiales</taxon>
        <taxon>Nitrobacteraceae</taxon>
        <taxon>Rhodoplanes</taxon>
    </lineage>
</organism>